<evidence type="ECO:0008006" key="2">
    <source>
        <dbReference type="Google" id="ProtNLM"/>
    </source>
</evidence>
<dbReference type="GO" id="GO:0046966">
    <property type="term" value="F:nuclear thyroid hormone receptor binding"/>
    <property type="evidence" value="ECO:0007669"/>
    <property type="project" value="TreeGrafter"/>
</dbReference>
<dbReference type="EMBL" id="IACK01018707">
    <property type="protein sequence ID" value="LAA70016.1"/>
    <property type="molecule type" value="Transcribed_RNA"/>
</dbReference>
<dbReference type="InterPro" id="IPR051999">
    <property type="entry name" value="Mediator_complex_subunit_1"/>
</dbReference>
<proteinExistence type="predicted"/>
<reference evidence="1" key="1">
    <citation type="submission" date="2017-07" db="EMBL/GenBank/DDBJ databases">
        <authorList>
            <person name="Mikheyev A."/>
            <person name="Grau M."/>
        </authorList>
    </citation>
    <scope>NUCLEOTIDE SEQUENCE</scope>
    <source>
        <tissue evidence="1">Venom_gland</tissue>
    </source>
</reference>
<organism evidence="1">
    <name type="scientific">Micrurus lemniscatus lemniscatus</name>
    <dbReference type="NCBI Taxonomy" id="129467"/>
    <lineage>
        <taxon>Eukaryota</taxon>
        <taxon>Metazoa</taxon>
        <taxon>Chordata</taxon>
        <taxon>Craniata</taxon>
        <taxon>Vertebrata</taxon>
        <taxon>Euteleostomi</taxon>
        <taxon>Lepidosauria</taxon>
        <taxon>Squamata</taxon>
        <taxon>Bifurcata</taxon>
        <taxon>Unidentata</taxon>
        <taxon>Episquamata</taxon>
        <taxon>Toxicofera</taxon>
        <taxon>Serpentes</taxon>
        <taxon>Colubroidea</taxon>
        <taxon>Elapidae</taxon>
        <taxon>Elapinae</taxon>
        <taxon>Micrurus</taxon>
    </lineage>
</organism>
<dbReference type="GO" id="GO:0097067">
    <property type="term" value="P:cellular response to thyroid hormone stimulus"/>
    <property type="evidence" value="ECO:0007669"/>
    <property type="project" value="TreeGrafter"/>
</dbReference>
<name>A0A2D4HDN0_MICLE</name>
<dbReference type="EMBL" id="IACK01018704">
    <property type="protein sequence ID" value="LAA70008.1"/>
    <property type="molecule type" value="Transcribed_RNA"/>
</dbReference>
<dbReference type="AlphaFoldDB" id="A0A2D4HDN0"/>
<dbReference type="GO" id="GO:0003712">
    <property type="term" value="F:transcription coregulator activity"/>
    <property type="evidence" value="ECO:0007669"/>
    <property type="project" value="TreeGrafter"/>
</dbReference>
<dbReference type="GO" id="GO:0042974">
    <property type="term" value="F:nuclear retinoic acid receptor binding"/>
    <property type="evidence" value="ECO:0007669"/>
    <property type="project" value="TreeGrafter"/>
</dbReference>
<accession>A0A2D4HDN0</accession>
<sequence>MKAVQGNTEESEKLNKMSSLLERLHVKFNPNSRPWTETMKLVRQVMEKRIVMNSGGHQNLITCLETLQKALKEPATSCTGMFGFSCFYTCCQLELQLVNGCKVKPLPPTLSFIAQC</sequence>
<evidence type="ECO:0000313" key="1">
    <source>
        <dbReference type="EMBL" id="LAA70016.1"/>
    </source>
</evidence>
<protein>
    <recommendedName>
        <fullName evidence="2">Mediator complex subunit 1</fullName>
    </recommendedName>
</protein>
<dbReference type="PANTHER" id="PTHR12881">
    <property type="entry name" value="MEDIATOR OF RNA POLYMERASE II TRANSCRIPTION SUBUNIT 1"/>
    <property type="match status" value="1"/>
</dbReference>
<reference evidence="1" key="2">
    <citation type="submission" date="2017-11" db="EMBL/GenBank/DDBJ databases">
        <title>Coralsnake Venomics: Analyses of Venom Gland Transcriptomes and Proteomes of Six Brazilian Taxa.</title>
        <authorList>
            <person name="Aird S.D."/>
            <person name="Jorge da Silva N."/>
            <person name="Qiu L."/>
            <person name="Villar-Briones A."/>
            <person name="Aparecida-Saddi V."/>
            <person name="Campos-Telles M.P."/>
            <person name="Grau M."/>
            <person name="Mikheyev A.S."/>
        </authorList>
    </citation>
    <scope>NUCLEOTIDE SEQUENCE</scope>
    <source>
        <tissue evidence="1">Venom_gland</tissue>
    </source>
</reference>
<dbReference type="GO" id="GO:0042809">
    <property type="term" value="F:nuclear vitamin D receptor binding"/>
    <property type="evidence" value="ECO:0007669"/>
    <property type="project" value="TreeGrafter"/>
</dbReference>
<dbReference type="GO" id="GO:0006357">
    <property type="term" value="P:regulation of transcription by RNA polymerase II"/>
    <property type="evidence" value="ECO:0007669"/>
    <property type="project" value="TreeGrafter"/>
</dbReference>
<dbReference type="GO" id="GO:0016592">
    <property type="term" value="C:mediator complex"/>
    <property type="evidence" value="ECO:0007669"/>
    <property type="project" value="TreeGrafter"/>
</dbReference>
<dbReference type="PANTHER" id="PTHR12881:SF10">
    <property type="entry name" value="MEDIATOR OF RNA POLYMERASE II TRANSCRIPTION SUBUNIT 1"/>
    <property type="match status" value="1"/>
</dbReference>